<dbReference type="OrthoDB" id="1113942at2"/>
<feature type="region of interest" description="Disordered" evidence="1">
    <location>
        <begin position="339"/>
        <end position="363"/>
    </location>
</feature>
<feature type="region of interest" description="Disordered" evidence="1">
    <location>
        <begin position="179"/>
        <end position="199"/>
    </location>
</feature>
<proteinExistence type="predicted"/>
<keyword evidence="2" id="KW-0812">Transmembrane</keyword>
<feature type="compositionally biased region" description="Polar residues" evidence="1">
    <location>
        <begin position="147"/>
        <end position="162"/>
    </location>
</feature>
<reference evidence="4" key="1">
    <citation type="submission" date="2017-02" db="EMBL/GenBank/DDBJ databases">
        <authorList>
            <person name="Varghese N."/>
            <person name="Submissions S."/>
        </authorList>
    </citation>
    <scope>NUCLEOTIDE SEQUENCE [LARGE SCALE GENOMIC DNA]</scope>
    <source>
        <strain evidence="4">DSM 23405</strain>
    </source>
</reference>
<keyword evidence="2" id="KW-1133">Transmembrane helix</keyword>
<dbReference type="RefSeq" id="WP_079720381.1">
    <property type="nucleotide sequence ID" value="NZ_FUYY01000002.1"/>
</dbReference>
<protein>
    <recommendedName>
        <fullName evidence="5">Outer membrane protein beta-barrel domain-containing protein</fullName>
    </recommendedName>
</protein>
<keyword evidence="2" id="KW-0472">Membrane</keyword>
<dbReference type="AlphaFoldDB" id="A0A1T5BZ34"/>
<accession>A0A1T5BZ34</accession>
<sequence length="489" mass="54224">MKERKNIDRLYQEKFRDFAPEPNPELWNKIAGKLKEKDEKKPFILPLWMKLGGVAAVLALVLGGYYFSQNNFTGTNVVFEVEESAKPQINFPEINKNEKFTNALEVLKNNIKETIYSTAEDSKNSSSNNNSALATQNTNREAEKSEISSLAKENTSHTITDNLKQKDAAIAEENIQGSEKGHIQHQDFINPDSKNEEQLSNGIALKETESNNKENKLSTKDSLQVAKELAQIEAEKKLDKEGDMLAKTAKKKLRLSTFAAPVFYDNIGKGSSIDPEFAGNNTNSEVSMAYGMNLAYAISDKIKIRSGISKVAMSYNIEDIVFSPGVAASSINTINYDKKNNNPQLNSVQSGSSNSPNSESQFDLAPLSRSIPGELNQQFGFIEVPLEIEYSLIDRKIGLNIIAGGSSLFLDENSIQVNANNQNTRLGEANNINKVSFSTNIGVGLDYKLTDSFKLNVEPIFKYQLDTFDNTPGVRPFYFGVYSGVSFSF</sequence>
<name>A0A1T5BZ34_9FLAO</name>
<dbReference type="SUPFAM" id="SSF56925">
    <property type="entry name" value="OMPA-like"/>
    <property type="match status" value="1"/>
</dbReference>
<feature type="region of interest" description="Disordered" evidence="1">
    <location>
        <begin position="119"/>
        <end position="163"/>
    </location>
</feature>
<evidence type="ECO:0000256" key="1">
    <source>
        <dbReference type="SAM" id="MobiDB-lite"/>
    </source>
</evidence>
<dbReference type="EMBL" id="FUYY01000002">
    <property type="protein sequence ID" value="SKB52401.1"/>
    <property type="molecule type" value="Genomic_DNA"/>
</dbReference>
<dbReference type="STRING" id="241145.SAMN05660776_1627"/>
<evidence type="ECO:0000313" key="3">
    <source>
        <dbReference type="EMBL" id="SKB52401.1"/>
    </source>
</evidence>
<evidence type="ECO:0000313" key="4">
    <source>
        <dbReference type="Proteomes" id="UP000190230"/>
    </source>
</evidence>
<evidence type="ECO:0000256" key="2">
    <source>
        <dbReference type="SAM" id="Phobius"/>
    </source>
</evidence>
<dbReference type="InterPro" id="IPR011250">
    <property type="entry name" value="OMP/PagP_B-barrel"/>
</dbReference>
<feature type="compositionally biased region" description="Low complexity" evidence="1">
    <location>
        <begin position="344"/>
        <end position="361"/>
    </location>
</feature>
<organism evidence="3 4">
    <name type="scientific">Salegentibacter holothuriorum</name>
    <dbReference type="NCBI Taxonomy" id="241145"/>
    <lineage>
        <taxon>Bacteria</taxon>
        <taxon>Pseudomonadati</taxon>
        <taxon>Bacteroidota</taxon>
        <taxon>Flavobacteriia</taxon>
        <taxon>Flavobacteriales</taxon>
        <taxon>Flavobacteriaceae</taxon>
        <taxon>Salegentibacter</taxon>
    </lineage>
</organism>
<feature type="transmembrane region" description="Helical" evidence="2">
    <location>
        <begin position="43"/>
        <end position="67"/>
    </location>
</feature>
<keyword evidence="4" id="KW-1185">Reference proteome</keyword>
<gene>
    <name evidence="3" type="ORF">SAMN05660776_1627</name>
</gene>
<dbReference type="Proteomes" id="UP000190230">
    <property type="component" value="Unassembled WGS sequence"/>
</dbReference>
<evidence type="ECO:0008006" key="5">
    <source>
        <dbReference type="Google" id="ProtNLM"/>
    </source>
</evidence>